<gene>
    <name evidence="3" type="ORF">QM481_01435</name>
</gene>
<comment type="caution">
    <text evidence="3">The sequence shown here is derived from an EMBL/GenBank/DDBJ whole genome shotgun (WGS) entry which is preliminary data.</text>
</comment>
<feature type="region of interest" description="Disordered" evidence="1">
    <location>
        <begin position="146"/>
        <end position="183"/>
    </location>
</feature>
<dbReference type="Proteomes" id="UP001225761">
    <property type="component" value="Unassembled WGS sequence"/>
</dbReference>
<feature type="chain" id="PRO_5045604856" evidence="2">
    <location>
        <begin position="24"/>
        <end position="183"/>
    </location>
</feature>
<keyword evidence="4" id="KW-1185">Reference proteome</keyword>
<dbReference type="EMBL" id="JASHIE010000001">
    <property type="protein sequence ID" value="MDI9873171.1"/>
    <property type="molecule type" value="Genomic_DNA"/>
</dbReference>
<feature type="compositionally biased region" description="Gly residues" evidence="1">
    <location>
        <begin position="26"/>
        <end position="38"/>
    </location>
</feature>
<feature type="compositionally biased region" description="Basic and acidic residues" evidence="1">
    <location>
        <begin position="102"/>
        <end position="133"/>
    </location>
</feature>
<feature type="compositionally biased region" description="Basic and acidic residues" evidence="1">
    <location>
        <begin position="40"/>
        <end position="55"/>
    </location>
</feature>
<keyword evidence="2" id="KW-0732">Signal</keyword>
<feature type="signal peptide" evidence="2">
    <location>
        <begin position="1"/>
        <end position="23"/>
    </location>
</feature>
<feature type="region of interest" description="Disordered" evidence="1">
    <location>
        <begin position="26"/>
        <end position="55"/>
    </location>
</feature>
<dbReference type="RefSeq" id="WP_283380371.1">
    <property type="nucleotide sequence ID" value="NZ_JASHIE010000001.1"/>
</dbReference>
<name>A0ABT6YWB5_9BACT</name>
<evidence type="ECO:0000256" key="1">
    <source>
        <dbReference type="SAM" id="MobiDB-lite"/>
    </source>
</evidence>
<evidence type="ECO:0000313" key="4">
    <source>
        <dbReference type="Proteomes" id="UP001225761"/>
    </source>
</evidence>
<evidence type="ECO:0000256" key="2">
    <source>
        <dbReference type="SAM" id="SignalP"/>
    </source>
</evidence>
<protein>
    <submittedName>
        <fullName evidence="3">Uncharacterized protein</fullName>
    </submittedName>
</protein>
<feature type="region of interest" description="Disordered" evidence="1">
    <location>
        <begin position="90"/>
        <end position="133"/>
    </location>
</feature>
<proteinExistence type="predicted"/>
<reference evidence="3 4" key="1">
    <citation type="submission" date="2023-05" db="EMBL/GenBank/DDBJ databases">
        <title>Novel species of genus Flectobacillus isolated from stream in China.</title>
        <authorList>
            <person name="Lu H."/>
        </authorList>
    </citation>
    <scope>NUCLEOTIDE SEQUENCE [LARGE SCALE GENOMIC DNA]</scope>
    <source>
        <strain evidence="3 4">LFS242W</strain>
    </source>
</reference>
<evidence type="ECO:0000313" key="3">
    <source>
        <dbReference type="EMBL" id="MDI9873171.1"/>
    </source>
</evidence>
<sequence length="183" mass="20279">MMKKTLGAFAFIAALCFSLTTSAQFGGGPPQGGGGGGMRPDFEGRAPEPPDPEKMVEQEVKWMKKKLKLNPDQIDRVTDISTKYALAQTDFMQKQMRSRARNSSEDGRPSEKDMQKNREIMEKLMKDKDHEMSEVLTAAQYEKYLKRREDMRKSSQQNQQSRGGGFDGPPGGGGGFSRGGGSF</sequence>
<accession>A0ABT6YWB5</accession>
<organism evidence="3 4">
    <name type="scientific">Flectobacillus rivi</name>
    <dbReference type="NCBI Taxonomy" id="2984209"/>
    <lineage>
        <taxon>Bacteria</taxon>
        <taxon>Pseudomonadati</taxon>
        <taxon>Bacteroidota</taxon>
        <taxon>Cytophagia</taxon>
        <taxon>Cytophagales</taxon>
        <taxon>Flectobacillaceae</taxon>
        <taxon>Flectobacillus</taxon>
    </lineage>
</organism>
<feature type="compositionally biased region" description="Gly residues" evidence="1">
    <location>
        <begin position="162"/>
        <end position="183"/>
    </location>
</feature>